<dbReference type="Gene3D" id="3.80.10.10">
    <property type="entry name" value="Ribonuclease Inhibitor"/>
    <property type="match status" value="1"/>
</dbReference>
<accession>A0ABR7F2A5</accession>
<dbReference type="InterPro" id="IPR032675">
    <property type="entry name" value="LRR_dom_sf"/>
</dbReference>
<evidence type="ECO:0000313" key="2">
    <source>
        <dbReference type="Proteomes" id="UP000597877"/>
    </source>
</evidence>
<comment type="caution">
    <text evidence="1">The sequence shown here is derived from an EMBL/GenBank/DDBJ whole genome shotgun (WGS) entry which is preliminary data.</text>
</comment>
<dbReference type="InterPro" id="IPR013783">
    <property type="entry name" value="Ig-like_fold"/>
</dbReference>
<dbReference type="InterPro" id="IPR026906">
    <property type="entry name" value="LRR_5"/>
</dbReference>
<evidence type="ECO:0000313" key="1">
    <source>
        <dbReference type="EMBL" id="MBC5667730.1"/>
    </source>
</evidence>
<dbReference type="Proteomes" id="UP000597877">
    <property type="component" value="Unassembled WGS sequence"/>
</dbReference>
<gene>
    <name evidence="1" type="ORF">H8S00_07030</name>
</gene>
<dbReference type="EMBL" id="JACOOZ010000004">
    <property type="protein sequence ID" value="MBC5667730.1"/>
    <property type="molecule type" value="Genomic_DNA"/>
</dbReference>
<dbReference type="Gene3D" id="2.60.40.10">
    <property type="entry name" value="Immunoglobulins"/>
    <property type="match status" value="1"/>
</dbReference>
<dbReference type="RefSeq" id="WP_186840307.1">
    <property type="nucleotide sequence ID" value="NZ_JACOOZ010000004.1"/>
</dbReference>
<dbReference type="Pfam" id="PF13306">
    <property type="entry name" value="LRR_5"/>
    <property type="match status" value="1"/>
</dbReference>
<name>A0ABR7F2A5_9FIRM</name>
<keyword evidence="2" id="KW-1185">Reference proteome</keyword>
<proteinExistence type="predicted"/>
<protein>
    <submittedName>
        <fullName evidence="1">Leucine-rich repeat protein</fullName>
    </submittedName>
</protein>
<organism evidence="1 2">
    <name type="scientific">Eubacterium segne</name>
    <dbReference type="NCBI Taxonomy" id="2763045"/>
    <lineage>
        <taxon>Bacteria</taxon>
        <taxon>Bacillati</taxon>
        <taxon>Bacillota</taxon>
        <taxon>Clostridia</taxon>
        <taxon>Eubacteriales</taxon>
        <taxon>Eubacteriaceae</taxon>
        <taxon>Eubacterium</taxon>
    </lineage>
</organism>
<reference evidence="1 2" key="1">
    <citation type="submission" date="2020-08" db="EMBL/GenBank/DDBJ databases">
        <title>Genome public.</title>
        <authorList>
            <person name="Liu C."/>
            <person name="Sun Q."/>
        </authorList>
    </citation>
    <scope>NUCLEOTIDE SEQUENCE [LARGE SCALE GENOMIC DNA]</scope>
    <source>
        <strain evidence="1 2">BX4</strain>
    </source>
</reference>
<sequence length="188" mass="21510">MIGSYMFANVPAENIVLPTSVKEIDYDAFANSELKSITIPENVQNISFEVFKGCKNFKDIYYGGSKQGWLKIRISDNNKELKNATIHFAKIQVQPSKVLKANKKKKAKKVKIKILKVASSYGYRVQVSTTKNFKKKILDKKVKKCSFTLSNSKLKKKKKLYVRVQNSQLYNGKVLNSSWSKAYKVKIK</sequence>